<feature type="domain" description="F-box" evidence="1">
    <location>
        <begin position="2"/>
        <end position="52"/>
    </location>
</feature>
<dbReference type="Pfam" id="PF12937">
    <property type="entry name" value="F-box-like"/>
    <property type="match status" value="1"/>
</dbReference>
<evidence type="ECO:0000259" key="1">
    <source>
        <dbReference type="PROSITE" id="PS50181"/>
    </source>
</evidence>
<dbReference type="Gene3D" id="3.80.10.10">
    <property type="entry name" value="Ribonuclease Inhibitor"/>
    <property type="match status" value="1"/>
</dbReference>
<dbReference type="Proteomes" id="UP000807353">
    <property type="component" value="Unassembled WGS sequence"/>
</dbReference>
<dbReference type="InterPro" id="IPR032675">
    <property type="entry name" value="LRR_dom_sf"/>
</dbReference>
<evidence type="ECO:0000313" key="3">
    <source>
        <dbReference type="Proteomes" id="UP000807353"/>
    </source>
</evidence>
<name>A0A9P5YIR7_9AGAR</name>
<dbReference type="InterPro" id="IPR036047">
    <property type="entry name" value="F-box-like_dom_sf"/>
</dbReference>
<dbReference type="SUPFAM" id="SSF52047">
    <property type="entry name" value="RNI-like"/>
    <property type="match status" value="1"/>
</dbReference>
<gene>
    <name evidence="2" type="ORF">BDZ94DRAFT_1304372</name>
</gene>
<dbReference type="EMBL" id="MU150232">
    <property type="protein sequence ID" value="KAF9468601.1"/>
    <property type="molecule type" value="Genomic_DNA"/>
</dbReference>
<dbReference type="AlphaFoldDB" id="A0A9P5YIR7"/>
<evidence type="ECO:0000313" key="2">
    <source>
        <dbReference type="EMBL" id="KAF9468601.1"/>
    </source>
</evidence>
<organism evidence="2 3">
    <name type="scientific">Collybia nuda</name>
    <dbReference type="NCBI Taxonomy" id="64659"/>
    <lineage>
        <taxon>Eukaryota</taxon>
        <taxon>Fungi</taxon>
        <taxon>Dikarya</taxon>
        <taxon>Basidiomycota</taxon>
        <taxon>Agaricomycotina</taxon>
        <taxon>Agaricomycetes</taxon>
        <taxon>Agaricomycetidae</taxon>
        <taxon>Agaricales</taxon>
        <taxon>Tricholomatineae</taxon>
        <taxon>Clitocybaceae</taxon>
        <taxon>Collybia</taxon>
    </lineage>
</organism>
<keyword evidence="3" id="KW-1185">Reference proteome</keyword>
<protein>
    <recommendedName>
        <fullName evidence="1">F-box domain-containing protein</fullName>
    </recommendedName>
</protein>
<dbReference type="SUPFAM" id="SSF81383">
    <property type="entry name" value="F-box domain"/>
    <property type="match status" value="1"/>
</dbReference>
<sequence>MVSPIDTLPPELLIEIFATSAYQEALAPLVLRRVSKWWREIVNLSPHVWQYIFLDDGVRSVECSRVQAELWTQRSVPLPIDIELKVESLDMILPMLSPLLPSVDRWRTFVVKGRREESMALTSLSMTRESLDSLQIAIQDDDVGLPKTTFTPEWPHNFTMNVWLLEIPQSRLLAPLRFTSITITENPLSDIHTPPGAILDFLTACPELETFYFSGWQHNDEPPKTALPVVSLPNLHTLHLKNTCLARSILSFLYVPRLTHLYLAHLNVEFMLLGEYHEDGDSDDDAHDFSQSPWSDRATGMGLRKLIARSRPPIKLLDMDFSDMRTKDFRYVFDRLPLLEDFLIVASDMSDKVIDMLRPYRLPRPDNTKQIRLPRLRRIGLYNCQRLTGDAIVGALTARIEFTDVNPSCSLDEVAIVACDGFSHRNGEALARQLGTRLRLT</sequence>
<proteinExistence type="predicted"/>
<dbReference type="OrthoDB" id="3359674at2759"/>
<dbReference type="PROSITE" id="PS50181">
    <property type="entry name" value="FBOX"/>
    <property type="match status" value="1"/>
</dbReference>
<comment type="caution">
    <text evidence="2">The sequence shown here is derived from an EMBL/GenBank/DDBJ whole genome shotgun (WGS) entry which is preliminary data.</text>
</comment>
<dbReference type="Gene3D" id="1.20.1280.50">
    <property type="match status" value="1"/>
</dbReference>
<dbReference type="InterPro" id="IPR001810">
    <property type="entry name" value="F-box_dom"/>
</dbReference>
<reference evidence="2" key="1">
    <citation type="submission" date="2020-11" db="EMBL/GenBank/DDBJ databases">
        <authorList>
            <consortium name="DOE Joint Genome Institute"/>
            <person name="Ahrendt S."/>
            <person name="Riley R."/>
            <person name="Andreopoulos W."/>
            <person name="Labutti K."/>
            <person name="Pangilinan J."/>
            <person name="Ruiz-Duenas F.J."/>
            <person name="Barrasa J.M."/>
            <person name="Sanchez-Garcia M."/>
            <person name="Camarero S."/>
            <person name="Miyauchi S."/>
            <person name="Serrano A."/>
            <person name="Linde D."/>
            <person name="Babiker R."/>
            <person name="Drula E."/>
            <person name="Ayuso-Fernandez I."/>
            <person name="Pacheco R."/>
            <person name="Padilla G."/>
            <person name="Ferreira P."/>
            <person name="Barriuso J."/>
            <person name="Kellner H."/>
            <person name="Castanera R."/>
            <person name="Alfaro M."/>
            <person name="Ramirez L."/>
            <person name="Pisabarro A.G."/>
            <person name="Kuo A."/>
            <person name="Tritt A."/>
            <person name="Lipzen A."/>
            <person name="He G."/>
            <person name="Yan M."/>
            <person name="Ng V."/>
            <person name="Cullen D."/>
            <person name="Martin F."/>
            <person name="Rosso M.-N."/>
            <person name="Henrissat B."/>
            <person name="Hibbett D."/>
            <person name="Martinez A.T."/>
            <person name="Grigoriev I.V."/>
        </authorList>
    </citation>
    <scope>NUCLEOTIDE SEQUENCE</scope>
    <source>
        <strain evidence="2">CBS 247.69</strain>
    </source>
</reference>
<accession>A0A9P5YIR7</accession>